<dbReference type="InterPro" id="IPR010852">
    <property type="entry name" value="ABATE"/>
</dbReference>
<dbReference type="eggNOG" id="COG5516">
    <property type="taxonomic scope" value="Bacteria"/>
</dbReference>
<organism evidence="3">
    <name type="scientific">Granulicella tundricola (strain ATCC BAA-1859 / DSM 23138 / MP5ACTX9)</name>
    <dbReference type="NCBI Taxonomy" id="1198114"/>
    <lineage>
        <taxon>Bacteria</taxon>
        <taxon>Pseudomonadati</taxon>
        <taxon>Acidobacteriota</taxon>
        <taxon>Terriglobia</taxon>
        <taxon>Terriglobales</taxon>
        <taxon>Acidobacteriaceae</taxon>
        <taxon>Granulicella</taxon>
    </lineage>
</organism>
<reference evidence="3" key="1">
    <citation type="submission" date="2011-01" db="EMBL/GenBank/DDBJ databases">
        <title>Complete sequence of chromosome of Acidobacterium sp. MP5ACTX9.</title>
        <authorList>
            <consortium name="US DOE Joint Genome Institute"/>
            <person name="Lucas S."/>
            <person name="Copeland A."/>
            <person name="Lapidus A."/>
            <person name="Cheng J.-F."/>
            <person name="Goodwin L."/>
            <person name="Pitluck S."/>
            <person name="Teshima H."/>
            <person name="Detter J.C."/>
            <person name="Han C."/>
            <person name="Tapia R."/>
            <person name="Land M."/>
            <person name="Hauser L."/>
            <person name="Kyrpides N."/>
            <person name="Ivanova N."/>
            <person name="Ovchinnikova G."/>
            <person name="Pagani I."/>
            <person name="Rawat S.R."/>
            <person name="Mannisto M."/>
            <person name="Haggblom M.M."/>
            <person name="Woyke T."/>
        </authorList>
    </citation>
    <scope>NUCLEOTIDE SEQUENCE [LARGE SCALE GENOMIC DNA]</scope>
    <source>
        <strain evidence="3">MP5ACTX9</strain>
    </source>
</reference>
<protein>
    <recommendedName>
        <fullName evidence="1">Zinc finger CGNR domain-containing protein</fullName>
    </recommendedName>
</protein>
<dbReference type="Pfam" id="PF11706">
    <property type="entry name" value="zf-CGNR"/>
    <property type="match status" value="1"/>
</dbReference>
<sequence>MATTEISDLTQIADHPVLNLLNTVPMVDGALVDSLQADADVLAWLSHAGFRSIAKPPAPRNSLLQAARHLREQIRTAIEDREAGNPINRSVLNRMLSQGSSHAQLIEHPDGTFTTERIWPGNTPQQLLAPVAEAAADLLAHGDFNLIRRCEDTSCVLWFYDRTKSHQRRWCSMASCGNRNKVAAFRKRQQSEAL</sequence>
<dbReference type="InterPro" id="IPR021005">
    <property type="entry name" value="Znf_CGNR"/>
</dbReference>
<dbReference type="Proteomes" id="UP000000343">
    <property type="component" value="Chromosome"/>
</dbReference>
<accession>E8WZX7</accession>
<keyword evidence="3" id="KW-1185">Reference proteome</keyword>
<dbReference type="STRING" id="1198114.AciX9_0718"/>
<dbReference type="PANTHER" id="PTHR35525">
    <property type="entry name" value="BLL6575 PROTEIN"/>
    <property type="match status" value="1"/>
</dbReference>
<dbReference type="KEGG" id="acm:AciX9_0718"/>
<dbReference type="PaxDb" id="1198114-AciX9_0718"/>
<proteinExistence type="predicted"/>
<evidence type="ECO:0000313" key="3">
    <source>
        <dbReference type="Proteomes" id="UP000000343"/>
    </source>
</evidence>
<dbReference type="Pfam" id="PF07336">
    <property type="entry name" value="ABATE"/>
    <property type="match status" value="1"/>
</dbReference>
<dbReference type="AlphaFoldDB" id="E8WZX7"/>
<feature type="domain" description="Zinc finger CGNR" evidence="1">
    <location>
        <begin position="147"/>
        <end position="189"/>
    </location>
</feature>
<dbReference type="Gene3D" id="1.10.3300.10">
    <property type="entry name" value="Jann2411-like domain"/>
    <property type="match status" value="1"/>
</dbReference>
<dbReference type="SUPFAM" id="SSF160904">
    <property type="entry name" value="Jann2411-like"/>
    <property type="match status" value="1"/>
</dbReference>
<name>E8WZX7_GRATM</name>
<evidence type="ECO:0000259" key="1">
    <source>
        <dbReference type="Pfam" id="PF11706"/>
    </source>
</evidence>
<evidence type="ECO:0000313" key="2">
    <source>
        <dbReference type="EMBL" id="ADW67788.1"/>
    </source>
</evidence>
<dbReference type="HOGENOM" id="CLU_087298_0_1_0"/>
<dbReference type="PANTHER" id="PTHR35525:SF3">
    <property type="entry name" value="BLL6575 PROTEIN"/>
    <property type="match status" value="1"/>
</dbReference>
<dbReference type="InterPro" id="IPR023286">
    <property type="entry name" value="ABATE_dom_sf"/>
</dbReference>
<gene>
    <name evidence="2" type="ordered locus">AciX9_0718</name>
</gene>
<dbReference type="EMBL" id="CP002480">
    <property type="protein sequence ID" value="ADW67788.1"/>
    <property type="molecule type" value="Genomic_DNA"/>
</dbReference>
<dbReference type="RefSeq" id="WP_013579114.1">
    <property type="nucleotide sequence ID" value="NC_015064.1"/>
</dbReference>